<keyword evidence="2 8" id="KW-0964">Secreted</keyword>
<feature type="disulfide bond" evidence="6">
    <location>
        <begin position="36"/>
        <end position="52"/>
    </location>
</feature>
<evidence type="ECO:0000256" key="5">
    <source>
        <dbReference type="PIRSR" id="PIRSR601211-2"/>
    </source>
</evidence>
<dbReference type="PANTHER" id="PTHR11716:SF51">
    <property type="entry name" value="PHOSPHOLIPASE A2"/>
    <property type="match status" value="1"/>
</dbReference>
<dbReference type="EC" id="3.1.1.4" evidence="8"/>
<keyword evidence="8" id="KW-0443">Lipid metabolism</keyword>
<evidence type="ECO:0000256" key="4">
    <source>
        <dbReference type="PIRSR" id="PIRSR601211-1"/>
    </source>
</evidence>
<feature type="disulfide bond" evidence="6">
    <location>
        <begin position="68"/>
        <end position="88"/>
    </location>
</feature>
<protein>
    <recommendedName>
        <fullName evidence="8">Phospholipase A2</fullName>
        <ecNumber evidence="8">3.1.1.4</ecNumber>
    </recommendedName>
</protein>
<dbReference type="PRINTS" id="PR00389">
    <property type="entry name" value="PHPHLIPASEA2"/>
</dbReference>
<dbReference type="Proteomes" id="UP000270296">
    <property type="component" value="Unassembled WGS sequence"/>
</dbReference>
<comment type="cofactor">
    <cofactor evidence="5">
        <name>Ca(2+)</name>
        <dbReference type="ChEBI" id="CHEBI:29108"/>
    </cofactor>
    <text evidence="5">Binds 1 Ca(2+) ion per subunit.</text>
</comment>
<feature type="binding site" evidence="5">
    <location>
        <position position="39"/>
    </location>
    <ligand>
        <name>Ca(2+)</name>
        <dbReference type="ChEBI" id="CHEBI:29108"/>
    </ligand>
</feature>
<reference evidence="12" key="1">
    <citation type="submission" date="2016-06" db="UniProtKB">
        <authorList>
            <consortium name="WormBaseParasite"/>
        </authorList>
    </citation>
    <scope>IDENTIFICATION</scope>
</reference>
<feature type="disulfide bond" evidence="6">
    <location>
        <begin position="58"/>
        <end position="95"/>
    </location>
</feature>
<evidence type="ECO:0000313" key="10">
    <source>
        <dbReference type="EMBL" id="VDO92346.1"/>
    </source>
</evidence>
<dbReference type="EMBL" id="UZAM01006640">
    <property type="protein sequence ID" value="VDO92346.1"/>
    <property type="molecule type" value="Genomic_DNA"/>
</dbReference>
<keyword evidence="3 6" id="KW-1015">Disulfide bond</keyword>
<dbReference type="PROSITE" id="PS00118">
    <property type="entry name" value="PA2_HIS"/>
    <property type="match status" value="1"/>
</dbReference>
<feature type="active site" evidence="4">
    <location>
        <position position="96"/>
    </location>
</feature>
<evidence type="ECO:0000256" key="6">
    <source>
        <dbReference type="PIRSR" id="PIRSR601211-3"/>
    </source>
</evidence>
<keyword evidence="5" id="KW-0479">Metal-binding</keyword>
<dbReference type="GO" id="GO:0005576">
    <property type="term" value="C:extracellular region"/>
    <property type="evidence" value="ECO:0007669"/>
    <property type="project" value="UniProtKB-SubCell"/>
</dbReference>
<sequence>MLALVRSKRWLKDFGDVIKCVTGLSPWKYNGYGCWCGKGGHGTPVDGIDTCCQKHDRCYEALNSKFKCLIYFQPYRWACHNQTSQNMCRAGLCLCDTAAARCFNQYKYPARKKRCPAKWWSTFSSATTVAVKTCHEP</sequence>
<dbReference type="GO" id="GO:0005509">
    <property type="term" value="F:calcium ion binding"/>
    <property type="evidence" value="ECO:0007669"/>
    <property type="project" value="InterPro"/>
</dbReference>
<dbReference type="SUPFAM" id="SSF48619">
    <property type="entry name" value="Phospholipase A2, PLA2"/>
    <property type="match status" value="1"/>
</dbReference>
<dbReference type="Gene3D" id="1.20.90.10">
    <property type="entry name" value="Phospholipase A2 domain"/>
    <property type="match status" value="1"/>
</dbReference>
<accession>A0A183IB54</accession>
<evidence type="ECO:0000256" key="1">
    <source>
        <dbReference type="ARBA" id="ARBA00004613"/>
    </source>
</evidence>
<proteinExistence type="inferred from homology"/>
<dbReference type="CDD" id="cd00125">
    <property type="entry name" value="PLA2c"/>
    <property type="match status" value="1"/>
</dbReference>
<dbReference type="WBParaSite" id="SBAD_0000087101-mRNA-1">
    <property type="protein sequence ID" value="SBAD_0000087101-mRNA-1"/>
    <property type="gene ID" value="SBAD_0000087101"/>
</dbReference>
<dbReference type="SMART" id="SM00085">
    <property type="entry name" value="PA2c"/>
    <property type="match status" value="1"/>
</dbReference>
<feature type="binding site" evidence="5">
    <location>
        <position position="37"/>
    </location>
    <ligand>
        <name>Ca(2+)</name>
        <dbReference type="ChEBI" id="CHEBI:29108"/>
    </ligand>
</feature>
<dbReference type="GO" id="GO:0050482">
    <property type="term" value="P:arachidonate secretion"/>
    <property type="evidence" value="ECO:0007669"/>
    <property type="project" value="InterPro"/>
</dbReference>
<feature type="active site" evidence="4">
    <location>
        <position position="55"/>
    </location>
</feature>
<gene>
    <name evidence="10" type="ORF">SBAD_LOCUS848</name>
</gene>
<keyword evidence="8" id="KW-0378">Hydrolase</keyword>
<dbReference type="OrthoDB" id="5839847at2759"/>
<dbReference type="InterPro" id="IPR033113">
    <property type="entry name" value="PLA2_histidine"/>
</dbReference>
<dbReference type="GO" id="GO:0016042">
    <property type="term" value="P:lipid catabolic process"/>
    <property type="evidence" value="ECO:0007669"/>
    <property type="project" value="InterPro"/>
</dbReference>
<evidence type="ECO:0000256" key="3">
    <source>
        <dbReference type="ARBA" id="ARBA00023157"/>
    </source>
</evidence>
<dbReference type="InterPro" id="IPR036444">
    <property type="entry name" value="PLipase_A2_dom_sf"/>
</dbReference>
<dbReference type="GO" id="GO:0006644">
    <property type="term" value="P:phospholipid metabolic process"/>
    <property type="evidence" value="ECO:0007669"/>
    <property type="project" value="InterPro"/>
</dbReference>
<comment type="catalytic activity">
    <reaction evidence="8">
        <text>a 1,2-diacyl-sn-glycero-3-phosphocholine + H2O = a 1-acyl-sn-glycero-3-phosphocholine + a fatty acid + H(+)</text>
        <dbReference type="Rhea" id="RHEA:15801"/>
        <dbReference type="ChEBI" id="CHEBI:15377"/>
        <dbReference type="ChEBI" id="CHEBI:15378"/>
        <dbReference type="ChEBI" id="CHEBI:28868"/>
        <dbReference type="ChEBI" id="CHEBI:57643"/>
        <dbReference type="ChEBI" id="CHEBI:58168"/>
        <dbReference type="EC" id="3.1.1.4"/>
    </reaction>
</comment>
<evidence type="ECO:0000313" key="11">
    <source>
        <dbReference type="Proteomes" id="UP000270296"/>
    </source>
</evidence>
<dbReference type="GO" id="GO:0005543">
    <property type="term" value="F:phospholipid binding"/>
    <property type="evidence" value="ECO:0007669"/>
    <property type="project" value="TreeGrafter"/>
</dbReference>
<comment type="subcellular location">
    <subcellularLocation>
        <location evidence="1 8">Secreted</location>
    </subcellularLocation>
</comment>
<reference evidence="10 11" key="2">
    <citation type="submission" date="2018-11" db="EMBL/GenBank/DDBJ databases">
        <authorList>
            <consortium name="Pathogen Informatics"/>
        </authorList>
    </citation>
    <scope>NUCLEOTIDE SEQUENCE [LARGE SCALE GENOMIC DNA]</scope>
</reference>
<name>A0A183IB54_9BILA</name>
<dbReference type="PANTHER" id="PTHR11716">
    <property type="entry name" value="PHOSPHOLIPASE A2 FAMILY MEMBER"/>
    <property type="match status" value="1"/>
</dbReference>
<dbReference type="InterPro" id="IPR001211">
    <property type="entry name" value="PLA2"/>
</dbReference>
<feature type="disulfide bond" evidence="6">
    <location>
        <begin position="51"/>
        <end position="102"/>
    </location>
</feature>
<dbReference type="AlphaFoldDB" id="A0A183IB54"/>
<evidence type="ECO:0000313" key="12">
    <source>
        <dbReference type="WBParaSite" id="SBAD_0000087101-mRNA-1"/>
    </source>
</evidence>
<evidence type="ECO:0000256" key="2">
    <source>
        <dbReference type="ARBA" id="ARBA00022525"/>
    </source>
</evidence>
<comment type="similarity">
    <text evidence="7">Belongs to the phospholipase A2 family.</text>
</comment>
<dbReference type="GO" id="GO:0047498">
    <property type="term" value="F:calcium-dependent phospholipase A2 activity"/>
    <property type="evidence" value="ECO:0007669"/>
    <property type="project" value="TreeGrafter"/>
</dbReference>
<feature type="binding site" evidence="5">
    <location>
        <position position="56"/>
    </location>
    <ligand>
        <name>Ca(2+)</name>
        <dbReference type="ChEBI" id="CHEBI:29108"/>
    </ligand>
</feature>
<keyword evidence="11" id="KW-1185">Reference proteome</keyword>
<dbReference type="InterPro" id="IPR016090">
    <property type="entry name" value="PLA2-like_dom"/>
</dbReference>
<evidence type="ECO:0000256" key="8">
    <source>
        <dbReference type="RuleBase" id="RU361236"/>
    </source>
</evidence>
<organism evidence="12">
    <name type="scientific">Soboliphyme baturini</name>
    <dbReference type="NCBI Taxonomy" id="241478"/>
    <lineage>
        <taxon>Eukaryota</taxon>
        <taxon>Metazoa</taxon>
        <taxon>Ecdysozoa</taxon>
        <taxon>Nematoda</taxon>
        <taxon>Enoplea</taxon>
        <taxon>Dorylaimia</taxon>
        <taxon>Dioctophymatida</taxon>
        <taxon>Dioctophymatoidea</taxon>
        <taxon>Soboliphymatidae</taxon>
        <taxon>Soboliphyme</taxon>
    </lineage>
</organism>
<evidence type="ECO:0000256" key="7">
    <source>
        <dbReference type="RuleBase" id="RU003654"/>
    </source>
</evidence>
<dbReference type="Pfam" id="PF00068">
    <property type="entry name" value="Phospholip_A2_1"/>
    <property type="match status" value="1"/>
</dbReference>
<evidence type="ECO:0000259" key="9">
    <source>
        <dbReference type="SMART" id="SM00085"/>
    </source>
</evidence>
<keyword evidence="5 8" id="KW-0106">Calcium</keyword>
<feature type="domain" description="Phospholipase A2-like central" evidence="9">
    <location>
        <begin position="10"/>
        <end position="116"/>
    </location>
</feature>